<comment type="caution">
    <text evidence="1">The sequence shown here is derived from an EMBL/GenBank/DDBJ whole genome shotgun (WGS) entry which is preliminary data.</text>
</comment>
<dbReference type="Proteomes" id="UP000186955">
    <property type="component" value="Unassembled WGS sequence"/>
</dbReference>
<proteinExistence type="predicted"/>
<keyword evidence="2" id="KW-1185">Reference proteome</keyword>
<dbReference type="AlphaFoldDB" id="A0A1Q5SRQ6"/>
<accession>A0A1Q5SRQ6</accession>
<reference evidence="1 2" key="1">
    <citation type="submission" date="2016-10" db="EMBL/GenBank/DDBJ databases">
        <title>Genome sequence of the ascomycete fungus Penicillium subrubescens.</title>
        <authorList>
            <person name="De Vries R.P."/>
            <person name="Peng M."/>
            <person name="Dilokpimol A."/>
            <person name="Hilden K."/>
            <person name="Makela M.R."/>
            <person name="Grigoriev I."/>
            <person name="Riley R."/>
            <person name="Granchi Z."/>
        </authorList>
    </citation>
    <scope>NUCLEOTIDE SEQUENCE [LARGE SCALE GENOMIC DNA]</scope>
    <source>
        <strain evidence="1 2">CBS 132785</strain>
    </source>
</reference>
<gene>
    <name evidence="1" type="ORF">PENSUB_13387</name>
</gene>
<name>A0A1Q5SRQ6_9EURO</name>
<evidence type="ECO:0000313" key="1">
    <source>
        <dbReference type="EMBL" id="OKO90670.1"/>
    </source>
</evidence>
<protein>
    <submittedName>
        <fullName evidence="1">Uncharacterized protein</fullName>
    </submittedName>
</protein>
<sequence>MPYRAIERHLQGVASAPELNVSPKKNWRYIKSMSASGELELFHHFLEVATARLSGHAKKELI</sequence>
<organism evidence="1 2">
    <name type="scientific">Penicillium subrubescens</name>
    <dbReference type="NCBI Taxonomy" id="1316194"/>
    <lineage>
        <taxon>Eukaryota</taxon>
        <taxon>Fungi</taxon>
        <taxon>Dikarya</taxon>
        <taxon>Ascomycota</taxon>
        <taxon>Pezizomycotina</taxon>
        <taxon>Eurotiomycetes</taxon>
        <taxon>Eurotiomycetidae</taxon>
        <taxon>Eurotiales</taxon>
        <taxon>Aspergillaceae</taxon>
        <taxon>Penicillium</taxon>
    </lineage>
</organism>
<dbReference type="EMBL" id="MNBE01000757">
    <property type="protein sequence ID" value="OKO90670.1"/>
    <property type="molecule type" value="Genomic_DNA"/>
</dbReference>
<evidence type="ECO:0000313" key="2">
    <source>
        <dbReference type="Proteomes" id="UP000186955"/>
    </source>
</evidence>